<dbReference type="InterPro" id="IPR002821">
    <property type="entry name" value="Hydantoinase_A"/>
</dbReference>
<protein>
    <submittedName>
        <fullName evidence="7">N-methylhydantoinase A</fullName>
        <ecNumber evidence="7">3.5.2.14</ecNumber>
    </submittedName>
</protein>
<proteinExistence type="inferred from homology"/>
<evidence type="ECO:0000259" key="6">
    <source>
        <dbReference type="Pfam" id="PF19278"/>
    </source>
</evidence>
<dbReference type="PANTHER" id="PTHR11365">
    <property type="entry name" value="5-OXOPROLINASE RELATED"/>
    <property type="match status" value="1"/>
</dbReference>
<feature type="compositionally biased region" description="Basic and acidic residues" evidence="2">
    <location>
        <begin position="1226"/>
        <end position="1243"/>
    </location>
</feature>
<dbReference type="AlphaFoldDB" id="A0A6J4LT08"/>
<evidence type="ECO:0000259" key="5">
    <source>
        <dbReference type="Pfam" id="PF05378"/>
    </source>
</evidence>
<dbReference type="GO" id="GO:0005829">
    <property type="term" value="C:cytosol"/>
    <property type="evidence" value="ECO:0007669"/>
    <property type="project" value="TreeGrafter"/>
</dbReference>
<evidence type="ECO:0000259" key="3">
    <source>
        <dbReference type="Pfam" id="PF01968"/>
    </source>
</evidence>
<dbReference type="EMBL" id="CADCUH010000089">
    <property type="protein sequence ID" value="CAA9341329.1"/>
    <property type="molecule type" value="Genomic_DNA"/>
</dbReference>
<dbReference type="InterPro" id="IPR045079">
    <property type="entry name" value="Oxoprolinase-like"/>
</dbReference>
<feature type="domain" description="Hydantoinase A/oxoprolinase" evidence="3">
    <location>
        <begin position="204"/>
        <end position="487"/>
    </location>
</feature>
<dbReference type="EC" id="3.5.2.14" evidence="7"/>
<dbReference type="PANTHER" id="PTHR11365:SF23">
    <property type="entry name" value="HYPOTHETICAL 5-OXOPROLINASE (EUROFUNG)-RELATED"/>
    <property type="match status" value="1"/>
</dbReference>
<gene>
    <name evidence="7" type="ORF">AVDCRST_MAG36-1415</name>
</gene>
<dbReference type="Pfam" id="PF02538">
    <property type="entry name" value="Hydantoinase_B"/>
    <property type="match status" value="1"/>
</dbReference>
<feature type="domain" description="Hydantoinase/oxoprolinase N-terminal" evidence="5">
    <location>
        <begin position="8"/>
        <end position="182"/>
    </location>
</feature>
<name>A0A6J4LT08_9ACTN</name>
<dbReference type="GO" id="GO:0047423">
    <property type="term" value="F:N-methylhydantoinase (ATP-hydrolyzing) activity"/>
    <property type="evidence" value="ECO:0007669"/>
    <property type="project" value="UniProtKB-EC"/>
</dbReference>
<evidence type="ECO:0000259" key="4">
    <source>
        <dbReference type="Pfam" id="PF02538"/>
    </source>
</evidence>
<dbReference type="Pfam" id="PF05378">
    <property type="entry name" value="Hydant_A_N"/>
    <property type="match status" value="1"/>
</dbReference>
<comment type="similarity">
    <text evidence="1">Belongs to the oxoprolinase family.</text>
</comment>
<dbReference type="InterPro" id="IPR049517">
    <property type="entry name" value="ACX-like_C"/>
</dbReference>
<keyword evidence="7" id="KW-0378">Hydrolase</keyword>
<dbReference type="GO" id="GO:0006749">
    <property type="term" value="P:glutathione metabolic process"/>
    <property type="evidence" value="ECO:0007669"/>
    <property type="project" value="TreeGrafter"/>
</dbReference>
<dbReference type="GO" id="GO:0017168">
    <property type="term" value="F:5-oxoprolinase (ATP-hydrolyzing) activity"/>
    <property type="evidence" value="ECO:0007669"/>
    <property type="project" value="TreeGrafter"/>
</dbReference>
<organism evidence="7">
    <name type="scientific">uncultured Nocardioidaceae bacterium</name>
    <dbReference type="NCBI Taxonomy" id="253824"/>
    <lineage>
        <taxon>Bacteria</taxon>
        <taxon>Bacillati</taxon>
        <taxon>Actinomycetota</taxon>
        <taxon>Actinomycetes</taxon>
        <taxon>Propionibacteriales</taxon>
        <taxon>Nocardioidaceae</taxon>
        <taxon>environmental samples</taxon>
    </lineage>
</organism>
<dbReference type="Pfam" id="PF01968">
    <property type="entry name" value="Hydantoinase_A"/>
    <property type="match status" value="1"/>
</dbReference>
<accession>A0A6J4LT08</accession>
<evidence type="ECO:0000313" key="7">
    <source>
        <dbReference type="EMBL" id="CAA9341329.1"/>
    </source>
</evidence>
<dbReference type="InterPro" id="IPR008040">
    <property type="entry name" value="Hydant_A_N"/>
</dbReference>
<dbReference type="InterPro" id="IPR003692">
    <property type="entry name" value="Hydantoinase_B"/>
</dbReference>
<sequence length="1267" mass="132193">MASTRWTVSIDVGGTYTDATAKSSSGATAVAKVPSTPEDPARGLAAAIAELVAQGVDARGITLVAHGTTIATNAMLTGQLARVALVTTEGFRDVLGYRAGSRPDVYSLHPARPDALVDRELRLEVAERISSRGEVLTPLGQDEVDRVVARLQELGPASIAVSLLFSYVDARHEEQLGRALRAAFPRLPVTLSSEVAREFREYPRTVTTVINAALRPVVGAYLSRAGDEVVRRTGASFVVMQSNGGCVTAERGEAASHRLVLSGPAGGAAGLVRVAAQHGLDKVISLDMGGTSTDVCLVRDGQLPVVASQEFADHKLLAPAVDIHTVGAGGGSIAWVDRTGRLRVGPQSARAVPGPACYGRGGTDATVTDAHAVLGTLGSSALAGGLELDRDAARAAVGRLGEQLGRGVEETAEAVLALAVAHLVRALRRVSVERGLDPRDFTLVPFGGAGPLHAGLLLRQLGLRSVLVPRRAGLFSAEGMLSAGLRIDDSQTVLESVATADAAVLADWFDERSRALREQLERDGVPPADIRTDMAADCRYVGQGFEIPVRIEAWNDSTVDQLTEAFHREHARLYGHANESEPVELVTLRVSARGAFPDAVESRQPRGDGVPAPTALLGRSQVRIPGSGGTASVEVWDRTALEVGDLLHGPCIVSQMDSTTVVLEGQEALVHDSGDLVLTDTRGAAAPALAAAQQATDPRGEPVVDAVSYEVIASALASIAEEMGSVIKRSSYSPIIRDMDDFSCAVFNASGDLVAQADYIPAQLGAMSLVVGSVLERWQGQVHEGDAFLCNHPYMGAMHLPDINVVVPVFVDGELVAWTGTAAHHIDVGGVNPASEGPELGELFAEGLVIPPVRLMTGGQENADVVALVTANIRDPLSTVSDLRAQRAACSLGKDRLLELVQHSGRRAVLSVMERTLDDVEKAVRVALSDLADGTAHASGHLDDDGRGGEPTAIEVVVTKEGDALRIDLSGSASQVAGAMNVPWSSTRAAIVYAVRAVVAPDLAANDGVLRVLDVICPRGNVLNPDPPAAVSARHNTCQRLADTLVRAMSALWPERAVASSTVSFFCFNVGSRSPVDGRPAVMADVVGGGTGATSEGDGLDGVDTYMSNVGLMSAEVAETNYLVRVLRTELLPGSQGAGQFNGGLGLRREYQVLATPQKVTYYCEQTSEEFAPSGAARGGPGRPTRVEVTGPDGELLGVAGKASVTLQPGSVVRVETAGGGGYGDPAHRSPELAARDVGDGRLRSRAATPASEARAARRSAGESPGR</sequence>
<evidence type="ECO:0000256" key="1">
    <source>
        <dbReference type="ARBA" id="ARBA00010403"/>
    </source>
</evidence>
<dbReference type="Pfam" id="PF19278">
    <property type="entry name" value="Hydant_A_C"/>
    <property type="match status" value="1"/>
</dbReference>
<feature type="domain" description="Acetophenone carboxylase-like C-terminal" evidence="6">
    <location>
        <begin position="499"/>
        <end position="670"/>
    </location>
</feature>
<feature type="domain" description="Hydantoinase B/oxoprolinase" evidence="4">
    <location>
        <begin position="705"/>
        <end position="1226"/>
    </location>
</feature>
<reference evidence="7" key="1">
    <citation type="submission" date="2020-02" db="EMBL/GenBank/DDBJ databases">
        <authorList>
            <person name="Meier V. D."/>
        </authorList>
    </citation>
    <scope>NUCLEOTIDE SEQUENCE</scope>
    <source>
        <strain evidence="7">AVDCRST_MAG36</strain>
    </source>
</reference>
<feature type="region of interest" description="Disordered" evidence="2">
    <location>
        <begin position="1216"/>
        <end position="1267"/>
    </location>
</feature>
<evidence type="ECO:0000256" key="2">
    <source>
        <dbReference type="SAM" id="MobiDB-lite"/>
    </source>
</evidence>